<sequence length="1478" mass="165988">MDDPTQSAEKGIKNLVDMGDIGRFNVKHTFMDGRYGSGINSFEELAGNPEILRKYLVEVNRRMFKGNVLPVTINGRETFQKWITQASKNPKKISLVDGDLREVQEDIAAQDGFREYLELVRTDPQEARKNSLFTTTKKFLLTEIILSMEGDKLVVKLERYAAKLRIGMNEQEVYHWDPFDRSVTEQTGNGNKIELNDEITAEEARRNLNQLIHHDEMTEHIELVDMTGTVQDLARWNTNEEIPKTPSEYVIAVHERIATRLNKVRLSAAKVVASLAKNPHIENINKAGKVYGHLMVAKGIINGIIHNDTTSLAVIGGRFGYDIATEVAITVGEKFFSTASKVGKAARVLSKVAGPIGCAIDVGLGAWAISKSVDRLKNADNKYDRDDAIADIVSGEKVPDTVRINSCSQKRELQIDAAGTARVLVEGDITGANELVQIVAHKAGQQHTTFELDTMRNKVSRLLVQIQLENDKRKLFVNELVRSPKDVNSFHVSLKGAGLNNVILKLTDNVRDDSAFISSPKINLIPPKQSLTSDMPVQLVFKRETLEPVAIHHVTDDRSSKQIVKGFEDLENLFQLQTTTNREVHGGKLKDTFIGTSKALSVVRLTAFSESDNTLIVKEDLPNSIESQTTFKIDLSENVMGLSTAGSTRQATIQGDYHHLLGRPKQPDTIVGGCMTKSIVGRGGSGKDTLDLIEFKANSSCEMGTLPNVEMYLGPYTKVDNQAEMGSFNYFVDLTQYAEYLSFAIRSTENTSNNIVFTLPSLEKSAILAIDSIKFEKERKSLTFTLRDRTTSLKVYEFQMYRKDESSEFSDPKFLFTTSEDKWVTSDVRVDKHGTVIATNVLAGDCSGAHQDTVVKGLPVNVNHFLVNMTGSGSDGSCGKVERHTDSAENHIWLYRLPDEQHFTIVGSDKYYFRDGNLATDTLHIDKDFYSDRPLEALFKKEQSGSLAVKGVLTVGLQFIDNFEGRNDPRSYDAVIPSCSLKQVSGVDLVSILLHPHADCIYNLIVQVEPMTRVEFEWVDKENGEGIKNLVDFWNSTFYYRFSEPMSFEVVQSYPGMLDGTVHNLYLPFLLGDLETMSFDVEESKLHYTFNSEEYSITMISEPDDEDQFYPQPNMVTSDGFRIQIGRDGSVLVTKFLNDEQPPALDLLSKFQAIANTLVITMLIQTNDTFLHIGNDGSTSDRNVLQNLASTVSYMAGGGADDIYEVVSLMKDVYISTGLENASLAPAVNEEGPYISKQTIDLTDIVVPIRFKVGMKYIPFVYQDRDDLIITMREFELDHPGKVVVLNGATESVRKNLQILLSNAMMEFIRIHEGIWILSPIDIHLERETIYSIAAEDLEPNHRIYVLDHKYGREYRFRFKYTKKENDIRLSDIEELRGHKYDRQHIEMTTVIITDFFKNSSPPNMISANGTYNAPTEIRNVTIFMPGLIISLDGTEVRDHHLYESDEEDMESPFQFSSPIATIPWDSRSLGIIGNPIL</sequence>
<dbReference type="Proteomes" id="UP001151699">
    <property type="component" value="Chromosome B"/>
</dbReference>
<dbReference type="EMBL" id="WJQU01000002">
    <property type="protein sequence ID" value="KAJ6644215.1"/>
    <property type="molecule type" value="Genomic_DNA"/>
</dbReference>
<evidence type="ECO:0000313" key="2">
    <source>
        <dbReference type="Proteomes" id="UP001151699"/>
    </source>
</evidence>
<dbReference type="OrthoDB" id="8120765at2759"/>
<keyword evidence="2" id="KW-1185">Reference proteome</keyword>
<comment type="caution">
    <text evidence="1">The sequence shown here is derived from an EMBL/GenBank/DDBJ whole genome shotgun (WGS) entry which is preliminary data.</text>
</comment>
<name>A0A9Q0S5J0_9DIPT</name>
<gene>
    <name evidence="1" type="ORF">Bhyg_09182</name>
</gene>
<proteinExistence type="predicted"/>
<evidence type="ECO:0000313" key="1">
    <source>
        <dbReference type="EMBL" id="KAJ6644215.1"/>
    </source>
</evidence>
<organism evidence="1 2">
    <name type="scientific">Pseudolycoriella hygida</name>
    <dbReference type="NCBI Taxonomy" id="35572"/>
    <lineage>
        <taxon>Eukaryota</taxon>
        <taxon>Metazoa</taxon>
        <taxon>Ecdysozoa</taxon>
        <taxon>Arthropoda</taxon>
        <taxon>Hexapoda</taxon>
        <taxon>Insecta</taxon>
        <taxon>Pterygota</taxon>
        <taxon>Neoptera</taxon>
        <taxon>Endopterygota</taxon>
        <taxon>Diptera</taxon>
        <taxon>Nematocera</taxon>
        <taxon>Sciaroidea</taxon>
        <taxon>Sciaridae</taxon>
        <taxon>Pseudolycoriella</taxon>
    </lineage>
</organism>
<accession>A0A9Q0S5J0</accession>
<reference evidence="1" key="1">
    <citation type="submission" date="2022-07" db="EMBL/GenBank/DDBJ databases">
        <authorList>
            <person name="Trinca V."/>
            <person name="Uliana J.V.C."/>
            <person name="Torres T.T."/>
            <person name="Ward R.J."/>
            <person name="Monesi N."/>
        </authorList>
    </citation>
    <scope>NUCLEOTIDE SEQUENCE</scope>
    <source>
        <strain evidence="1">HSMRA1968</strain>
        <tissue evidence="1">Whole embryos</tissue>
    </source>
</reference>
<protein>
    <submittedName>
        <fullName evidence="1">Uncharacterized protein</fullName>
    </submittedName>
</protein>